<evidence type="ECO:0000256" key="4">
    <source>
        <dbReference type="ARBA" id="ARBA00023136"/>
    </source>
</evidence>
<dbReference type="GO" id="GO:0022857">
    <property type="term" value="F:transmembrane transporter activity"/>
    <property type="evidence" value="ECO:0007669"/>
    <property type="project" value="InterPro"/>
</dbReference>
<name>A0A1X1T2Q4_9MYCO</name>
<evidence type="ECO:0000313" key="8">
    <source>
        <dbReference type="Proteomes" id="UP000193564"/>
    </source>
</evidence>
<proteinExistence type="predicted"/>
<dbReference type="Gene3D" id="1.20.1250.20">
    <property type="entry name" value="MFS general substrate transporter like domains"/>
    <property type="match status" value="1"/>
</dbReference>
<feature type="transmembrane region" description="Helical" evidence="5">
    <location>
        <begin position="301"/>
        <end position="321"/>
    </location>
</feature>
<feature type="transmembrane region" description="Helical" evidence="5">
    <location>
        <begin position="268"/>
        <end position="289"/>
    </location>
</feature>
<evidence type="ECO:0000313" key="6">
    <source>
        <dbReference type="EMBL" id="BBZ06967.1"/>
    </source>
</evidence>
<dbReference type="PANTHER" id="PTHR23514">
    <property type="entry name" value="BYPASS OF STOP CODON PROTEIN 6"/>
    <property type="match status" value="1"/>
</dbReference>
<evidence type="ECO:0000256" key="1">
    <source>
        <dbReference type="ARBA" id="ARBA00004141"/>
    </source>
</evidence>
<keyword evidence="8" id="KW-1185">Reference proteome</keyword>
<evidence type="ECO:0000313" key="7">
    <source>
        <dbReference type="EMBL" id="ORV38651.1"/>
    </source>
</evidence>
<evidence type="ECO:0000256" key="3">
    <source>
        <dbReference type="ARBA" id="ARBA00022989"/>
    </source>
</evidence>
<reference evidence="7 8" key="1">
    <citation type="submission" date="2016-01" db="EMBL/GenBank/DDBJ databases">
        <title>The new phylogeny of the genus Mycobacterium.</title>
        <authorList>
            <person name="Tarcisio F."/>
            <person name="Conor M."/>
            <person name="Antonella G."/>
            <person name="Elisabetta G."/>
            <person name="Giulia F.S."/>
            <person name="Sara T."/>
            <person name="Anna F."/>
            <person name="Clotilde B."/>
            <person name="Roberto B."/>
            <person name="Veronica D.S."/>
            <person name="Fabio R."/>
            <person name="Monica P."/>
            <person name="Olivier J."/>
            <person name="Enrico T."/>
            <person name="Nicola S."/>
        </authorList>
    </citation>
    <scope>NUCLEOTIDE SEQUENCE [LARGE SCALE GENOMIC DNA]</scope>
    <source>
        <strain evidence="7 8">DSM 44339</strain>
    </source>
</reference>
<keyword evidence="4 5" id="KW-0472">Membrane</keyword>
<dbReference type="OrthoDB" id="9810941at2"/>
<dbReference type="InterPro" id="IPR051788">
    <property type="entry name" value="MFS_Transporter"/>
</dbReference>
<feature type="transmembrane region" description="Helical" evidence="5">
    <location>
        <begin position="80"/>
        <end position="105"/>
    </location>
</feature>
<dbReference type="STRING" id="126673.AWC01_13905"/>
<gene>
    <name evidence="7" type="ORF">AWC01_13905</name>
    <name evidence="6" type="ORF">MDOR_11360</name>
</gene>
<evidence type="ECO:0000313" key="9">
    <source>
        <dbReference type="Proteomes" id="UP000467201"/>
    </source>
</evidence>
<protein>
    <submittedName>
        <fullName evidence="6">MFS transporter</fullName>
    </submittedName>
</protein>
<dbReference type="Proteomes" id="UP000467201">
    <property type="component" value="Chromosome"/>
</dbReference>
<feature type="transmembrane region" description="Helical" evidence="5">
    <location>
        <begin position="378"/>
        <end position="405"/>
    </location>
</feature>
<dbReference type="EMBL" id="AP022605">
    <property type="protein sequence ID" value="BBZ06967.1"/>
    <property type="molecule type" value="Genomic_DNA"/>
</dbReference>
<feature type="transmembrane region" description="Helical" evidence="5">
    <location>
        <begin position="169"/>
        <end position="191"/>
    </location>
</feature>
<evidence type="ECO:0000256" key="5">
    <source>
        <dbReference type="SAM" id="Phobius"/>
    </source>
</evidence>
<dbReference type="PANTHER" id="PTHR23514:SF13">
    <property type="entry name" value="INNER MEMBRANE PROTEIN YBJJ"/>
    <property type="match status" value="1"/>
</dbReference>
<dbReference type="GO" id="GO:0016020">
    <property type="term" value="C:membrane"/>
    <property type="evidence" value="ECO:0007669"/>
    <property type="project" value="UniProtKB-SubCell"/>
</dbReference>
<dbReference type="RefSeq" id="WP_085191960.1">
    <property type="nucleotide sequence ID" value="NZ_AP022605.1"/>
</dbReference>
<dbReference type="Proteomes" id="UP000193564">
    <property type="component" value="Unassembled WGS sequence"/>
</dbReference>
<dbReference type="InterPro" id="IPR036259">
    <property type="entry name" value="MFS_trans_sf"/>
</dbReference>
<dbReference type="SUPFAM" id="SSF103473">
    <property type="entry name" value="MFS general substrate transporter"/>
    <property type="match status" value="1"/>
</dbReference>
<dbReference type="AlphaFoldDB" id="A0A1X1T2Q4"/>
<dbReference type="EMBL" id="LQOS01000040">
    <property type="protein sequence ID" value="ORV38651.1"/>
    <property type="molecule type" value="Genomic_DNA"/>
</dbReference>
<dbReference type="InterPro" id="IPR011701">
    <property type="entry name" value="MFS"/>
</dbReference>
<keyword evidence="2 5" id="KW-0812">Transmembrane</keyword>
<evidence type="ECO:0000256" key="2">
    <source>
        <dbReference type="ARBA" id="ARBA00022692"/>
    </source>
</evidence>
<dbReference type="Pfam" id="PF07690">
    <property type="entry name" value="MFS_1"/>
    <property type="match status" value="1"/>
</dbReference>
<dbReference type="KEGG" id="mdr:MDOR_11360"/>
<reference evidence="6" key="3">
    <citation type="submission" date="2020-02" db="EMBL/GenBank/DDBJ databases">
        <authorList>
            <person name="Matsumoto Y."/>
            <person name="Motooka D."/>
            <person name="Nakamura S."/>
        </authorList>
    </citation>
    <scope>NUCLEOTIDE SEQUENCE</scope>
    <source>
        <strain evidence="6">JCM 12405</strain>
    </source>
</reference>
<reference evidence="6 9" key="2">
    <citation type="journal article" date="2019" name="Emerg. Microbes Infect.">
        <title>Comprehensive subspecies identification of 175 nontuberculous mycobacteria species based on 7547 genomic profiles.</title>
        <authorList>
            <person name="Matsumoto Y."/>
            <person name="Kinjo T."/>
            <person name="Motooka D."/>
            <person name="Nabeya D."/>
            <person name="Jung N."/>
            <person name="Uechi K."/>
            <person name="Horii T."/>
            <person name="Iida T."/>
            <person name="Fujita J."/>
            <person name="Nakamura S."/>
        </authorList>
    </citation>
    <scope>NUCLEOTIDE SEQUENCE [LARGE SCALE GENOMIC DNA]</scope>
    <source>
        <strain evidence="6 9">JCM 12405</strain>
    </source>
</reference>
<keyword evidence="3 5" id="KW-1133">Transmembrane helix</keyword>
<sequence>MNGALWRQPTVWAALGLFLLNGLGYAALASRLPELQQRYDLSDAQMGFARIGFVVGLTATMLVAPQIVRRVGAARAAPIAAGLYLAGIGLAGMGIGLWATVAWLLMAGVFNALLDIGQNVLAVRLEKIHMAGTTHARANGLLSPLEGFQAVGGTLGAGFGLLTAGRIPLLHSFITLTAVGIVGTASVFVILRRFHLATAPMGVEPAPQPHPSVAPRRTSWATGLLERIRVAYPPSLRWLTAMSFSALLLEGMLTNWLAILAVHSGASLTSAGLALTLFIGSVCAGRLGFGPLSRHLDRVWLVRISGLFVIAGITGIVTHSVTGSVALAVASAVTGLGLANLHPFCTGSVGHGVNAGDEERALGKLNRIAYTGIALEGVLIGALAAAIGLTPAIAVIGLLAFLFVVKAPLFTTHGAVLTN</sequence>
<comment type="subcellular location">
    <subcellularLocation>
        <location evidence="1">Membrane</location>
        <topology evidence="1">Multi-pass membrane protein</topology>
    </subcellularLocation>
</comment>
<organism evidence="7 8">
    <name type="scientific">Mycolicibacterium doricum</name>
    <dbReference type="NCBI Taxonomy" id="126673"/>
    <lineage>
        <taxon>Bacteria</taxon>
        <taxon>Bacillati</taxon>
        <taxon>Actinomycetota</taxon>
        <taxon>Actinomycetes</taxon>
        <taxon>Mycobacteriales</taxon>
        <taxon>Mycobacteriaceae</taxon>
        <taxon>Mycolicibacterium</taxon>
    </lineage>
</organism>
<feature type="transmembrane region" description="Helical" evidence="5">
    <location>
        <begin position="238"/>
        <end position="262"/>
    </location>
</feature>
<accession>A0A1X1T2Q4</accession>
<feature type="transmembrane region" description="Helical" evidence="5">
    <location>
        <begin position="48"/>
        <end position="68"/>
    </location>
</feature>